<name>A0A5B0P7F0_PUCGR</name>
<evidence type="ECO:0000313" key="2">
    <source>
        <dbReference type="EMBL" id="KAA1096188.1"/>
    </source>
</evidence>
<dbReference type="Proteomes" id="UP000324748">
    <property type="component" value="Unassembled WGS sequence"/>
</dbReference>
<feature type="compositionally biased region" description="Polar residues" evidence="1">
    <location>
        <begin position="29"/>
        <end position="50"/>
    </location>
</feature>
<evidence type="ECO:0000256" key="1">
    <source>
        <dbReference type="SAM" id="MobiDB-lite"/>
    </source>
</evidence>
<reference evidence="2 3" key="1">
    <citation type="submission" date="2019-05" db="EMBL/GenBank/DDBJ databases">
        <title>Emergence of the Ug99 lineage of the wheat stem rust pathogen through somatic hybridization.</title>
        <authorList>
            <person name="Li F."/>
            <person name="Upadhyaya N.M."/>
            <person name="Sperschneider J."/>
            <person name="Matny O."/>
            <person name="Nguyen-Phuc H."/>
            <person name="Mago R."/>
            <person name="Raley C."/>
            <person name="Miller M.E."/>
            <person name="Silverstein K.A.T."/>
            <person name="Henningsen E."/>
            <person name="Hirsch C.D."/>
            <person name="Visser B."/>
            <person name="Pretorius Z.A."/>
            <person name="Steffenson B.J."/>
            <person name="Schwessinger B."/>
            <person name="Dodds P.N."/>
            <person name="Figueroa M."/>
        </authorList>
    </citation>
    <scope>NUCLEOTIDE SEQUENCE [LARGE SCALE GENOMIC DNA]</scope>
    <source>
        <strain evidence="2">21-0</strain>
    </source>
</reference>
<evidence type="ECO:0000313" key="3">
    <source>
        <dbReference type="Proteomes" id="UP000324748"/>
    </source>
</evidence>
<gene>
    <name evidence="2" type="ORF">PGT21_007735</name>
</gene>
<keyword evidence="3" id="KW-1185">Reference proteome</keyword>
<feature type="compositionally biased region" description="Basic and acidic residues" evidence="1">
    <location>
        <begin position="18"/>
        <end position="28"/>
    </location>
</feature>
<proteinExistence type="predicted"/>
<organism evidence="2 3">
    <name type="scientific">Puccinia graminis f. sp. tritici</name>
    <dbReference type="NCBI Taxonomy" id="56615"/>
    <lineage>
        <taxon>Eukaryota</taxon>
        <taxon>Fungi</taxon>
        <taxon>Dikarya</taxon>
        <taxon>Basidiomycota</taxon>
        <taxon>Pucciniomycotina</taxon>
        <taxon>Pucciniomycetes</taxon>
        <taxon>Pucciniales</taxon>
        <taxon>Pucciniaceae</taxon>
        <taxon>Puccinia</taxon>
    </lineage>
</organism>
<accession>A0A5B0P7F0</accession>
<protein>
    <submittedName>
        <fullName evidence="2">Uncharacterized protein</fullName>
    </submittedName>
</protein>
<dbReference type="EMBL" id="VSWC01000067">
    <property type="protein sequence ID" value="KAA1096188.1"/>
    <property type="molecule type" value="Genomic_DNA"/>
</dbReference>
<comment type="caution">
    <text evidence="2">The sequence shown here is derived from an EMBL/GenBank/DDBJ whole genome shotgun (WGS) entry which is preliminary data.</text>
</comment>
<feature type="region of interest" description="Disordered" evidence="1">
    <location>
        <begin position="15"/>
        <end position="50"/>
    </location>
</feature>
<dbReference type="AlphaFoldDB" id="A0A5B0P7F0"/>
<sequence length="50" mass="5568">MIRINQEVVINQARNLKPRCDGRQRPKSIDSNQSAPSTAPTIASVLYRSS</sequence>